<keyword evidence="3 6" id="KW-0032">Aminotransferase</keyword>
<dbReference type="NCBIfam" id="NF005817">
    <property type="entry name" value="PRK07683.1"/>
    <property type="match status" value="1"/>
</dbReference>
<reference evidence="8 9" key="1">
    <citation type="journal article" date="2007" name="Int. J. Syst. Evol. Microbiol.">
        <title>Oceanobacillus profundus sp. nov., isolated from a deep-sea sediment core.</title>
        <authorList>
            <person name="Kim Y.G."/>
            <person name="Choi D.H."/>
            <person name="Hyun S."/>
            <person name="Cho B.C."/>
        </authorList>
    </citation>
    <scope>NUCLEOTIDE SEQUENCE [LARGE SCALE GENOMIC DNA]</scope>
    <source>
        <strain evidence="8 9">DSM 18246</strain>
    </source>
</reference>
<dbReference type="GO" id="GO:0030170">
    <property type="term" value="F:pyridoxal phosphate binding"/>
    <property type="evidence" value="ECO:0007669"/>
    <property type="project" value="InterPro"/>
</dbReference>
<dbReference type="Gene3D" id="3.40.640.10">
    <property type="entry name" value="Type I PLP-dependent aspartate aminotransferase-like (Major domain)"/>
    <property type="match status" value="1"/>
</dbReference>
<dbReference type="InterPro" id="IPR015421">
    <property type="entry name" value="PyrdxlP-dep_Trfase_major"/>
</dbReference>
<comment type="similarity">
    <text evidence="2 6">Belongs to the class-I pyridoxal-phosphate-dependent aminotransferase family.</text>
</comment>
<dbReference type="EMBL" id="QWEH01000003">
    <property type="protein sequence ID" value="RHW33811.1"/>
    <property type="molecule type" value="Genomic_DNA"/>
</dbReference>
<dbReference type="AlphaFoldDB" id="A0A417YKS9"/>
<sequence length="387" mass="43009">MQSLINSNVKNIQISGIRRFFQMVADEKDVVQLTIGQPDFHTPDYVKTAASDAIFQNKTTYTHNAGIIELRKAIASFNETNYGISYNPASEIIVTTGASQAIDITFRTILSPGDEVILPGPIYPGYEPLITLAGAKAVFVDTTGSNFKLTKQALAEKITPKTKCVVLPYPSNPTGASFTKAELRDLTDALKDKDIFILADEIYSELLFDREHISIASFPSVKNKTIVINGLSKSHSMTGFRIGYVLAPAWISEHILKVHQYNVSCASSISQYAALEALTRNSNSVQFMREAYKKRRDYVYERLNRMGLTVGNPDGAFYFFPKFPIKEMSSFELGIALVQKGKVALVPGDSFSSLGEGYMRLSYAYNLDTLTEGLNRIESFLQHEQLL</sequence>
<accession>A0A417YKS9</accession>
<evidence type="ECO:0000313" key="8">
    <source>
        <dbReference type="EMBL" id="RHW33811.1"/>
    </source>
</evidence>
<dbReference type="EC" id="2.6.1.-" evidence="6"/>
<feature type="domain" description="Aminotransferase class I/classII large" evidence="7">
    <location>
        <begin position="28"/>
        <end position="377"/>
    </location>
</feature>
<dbReference type="Proteomes" id="UP000285456">
    <property type="component" value="Unassembled WGS sequence"/>
</dbReference>
<dbReference type="PANTHER" id="PTHR46383:SF4">
    <property type="entry name" value="AMINOTRANSFERASE"/>
    <property type="match status" value="1"/>
</dbReference>
<evidence type="ECO:0000256" key="4">
    <source>
        <dbReference type="ARBA" id="ARBA00022679"/>
    </source>
</evidence>
<dbReference type="PANTHER" id="PTHR46383">
    <property type="entry name" value="ASPARTATE AMINOTRANSFERASE"/>
    <property type="match status" value="1"/>
</dbReference>
<dbReference type="InterPro" id="IPR015422">
    <property type="entry name" value="PyrdxlP-dep_Trfase_small"/>
</dbReference>
<dbReference type="Gene3D" id="3.90.1150.10">
    <property type="entry name" value="Aspartate Aminotransferase, domain 1"/>
    <property type="match status" value="1"/>
</dbReference>
<evidence type="ECO:0000256" key="2">
    <source>
        <dbReference type="ARBA" id="ARBA00007441"/>
    </source>
</evidence>
<organism evidence="8 9">
    <name type="scientific">Oceanobacillus profundus</name>
    <dbReference type="NCBI Taxonomy" id="372463"/>
    <lineage>
        <taxon>Bacteria</taxon>
        <taxon>Bacillati</taxon>
        <taxon>Bacillota</taxon>
        <taxon>Bacilli</taxon>
        <taxon>Bacillales</taxon>
        <taxon>Bacillaceae</taxon>
        <taxon>Oceanobacillus</taxon>
    </lineage>
</organism>
<dbReference type="InterPro" id="IPR050596">
    <property type="entry name" value="AspAT/PAT-like"/>
</dbReference>
<evidence type="ECO:0000259" key="7">
    <source>
        <dbReference type="Pfam" id="PF00155"/>
    </source>
</evidence>
<dbReference type="OrthoDB" id="9802328at2"/>
<evidence type="ECO:0000256" key="5">
    <source>
        <dbReference type="ARBA" id="ARBA00022898"/>
    </source>
</evidence>
<name>A0A417YKS9_9BACI</name>
<dbReference type="InterPro" id="IPR004838">
    <property type="entry name" value="NHTrfase_class1_PyrdxlP-BS"/>
</dbReference>
<dbReference type="GO" id="GO:0006520">
    <property type="term" value="P:amino acid metabolic process"/>
    <property type="evidence" value="ECO:0007669"/>
    <property type="project" value="InterPro"/>
</dbReference>
<proteinExistence type="inferred from homology"/>
<dbReference type="Pfam" id="PF00155">
    <property type="entry name" value="Aminotran_1_2"/>
    <property type="match status" value="1"/>
</dbReference>
<keyword evidence="5" id="KW-0663">Pyridoxal phosphate</keyword>
<gene>
    <name evidence="8" type="ORF">D1B32_07140</name>
</gene>
<dbReference type="CDD" id="cd00609">
    <property type="entry name" value="AAT_like"/>
    <property type="match status" value="1"/>
</dbReference>
<keyword evidence="9" id="KW-1185">Reference proteome</keyword>
<evidence type="ECO:0000313" key="9">
    <source>
        <dbReference type="Proteomes" id="UP000285456"/>
    </source>
</evidence>
<dbReference type="InterPro" id="IPR015424">
    <property type="entry name" value="PyrdxlP-dep_Trfase"/>
</dbReference>
<keyword evidence="4 6" id="KW-0808">Transferase</keyword>
<dbReference type="PROSITE" id="PS00105">
    <property type="entry name" value="AA_TRANSFER_CLASS_1"/>
    <property type="match status" value="1"/>
</dbReference>
<evidence type="ECO:0000256" key="6">
    <source>
        <dbReference type="RuleBase" id="RU000481"/>
    </source>
</evidence>
<evidence type="ECO:0000256" key="3">
    <source>
        <dbReference type="ARBA" id="ARBA00022576"/>
    </source>
</evidence>
<dbReference type="InterPro" id="IPR004839">
    <property type="entry name" value="Aminotransferase_I/II_large"/>
</dbReference>
<dbReference type="SUPFAM" id="SSF53383">
    <property type="entry name" value="PLP-dependent transferases"/>
    <property type="match status" value="1"/>
</dbReference>
<evidence type="ECO:0000256" key="1">
    <source>
        <dbReference type="ARBA" id="ARBA00001933"/>
    </source>
</evidence>
<comment type="cofactor">
    <cofactor evidence="1 6">
        <name>pyridoxal 5'-phosphate</name>
        <dbReference type="ChEBI" id="CHEBI:597326"/>
    </cofactor>
</comment>
<comment type="caution">
    <text evidence="8">The sequence shown here is derived from an EMBL/GenBank/DDBJ whole genome shotgun (WGS) entry which is preliminary data.</text>
</comment>
<dbReference type="FunFam" id="3.40.640.10:FF:000033">
    <property type="entry name" value="Aspartate aminotransferase"/>
    <property type="match status" value="1"/>
</dbReference>
<dbReference type="GO" id="GO:0008483">
    <property type="term" value="F:transaminase activity"/>
    <property type="evidence" value="ECO:0007669"/>
    <property type="project" value="UniProtKB-KW"/>
</dbReference>
<protein>
    <recommendedName>
        <fullName evidence="6">Aminotransferase</fullName>
        <ecNumber evidence="6">2.6.1.-</ecNumber>
    </recommendedName>
</protein>
<dbReference type="RefSeq" id="WP_118888991.1">
    <property type="nucleotide sequence ID" value="NZ_PHUT01000003.1"/>
</dbReference>